<dbReference type="RefSeq" id="WP_167460977.1">
    <property type="nucleotide sequence ID" value="NZ_CP046171.1"/>
</dbReference>
<sequence>MPLLTPDPVRGEVAAADPAPTDQPTAQRGRALGSGRTWPGVGVSVLALAITAGVIALCLALPARTPLVVTVLGILTLTPPLALAVTVIRHRRVGA</sequence>
<dbReference type="AlphaFoldDB" id="A0A6G9XLR6"/>
<accession>A0A6G9XLR6</accession>
<evidence type="ECO:0000313" key="3">
    <source>
        <dbReference type="EMBL" id="QIS01872.1"/>
    </source>
</evidence>
<dbReference type="EMBL" id="CP046171">
    <property type="protein sequence ID" value="QIS01872.1"/>
    <property type="molecule type" value="Genomic_DNA"/>
</dbReference>
<evidence type="ECO:0000256" key="1">
    <source>
        <dbReference type="SAM" id="MobiDB-lite"/>
    </source>
</evidence>
<evidence type="ECO:0000313" key="4">
    <source>
        <dbReference type="Proteomes" id="UP000501705"/>
    </source>
</evidence>
<feature type="transmembrane region" description="Helical" evidence="2">
    <location>
        <begin position="38"/>
        <end position="62"/>
    </location>
</feature>
<evidence type="ECO:0008006" key="5">
    <source>
        <dbReference type="Google" id="ProtNLM"/>
    </source>
</evidence>
<evidence type="ECO:0000256" key="2">
    <source>
        <dbReference type="SAM" id="Phobius"/>
    </source>
</evidence>
<feature type="transmembrane region" description="Helical" evidence="2">
    <location>
        <begin position="68"/>
        <end position="88"/>
    </location>
</feature>
<keyword evidence="2" id="KW-0812">Transmembrane</keyword>
<keyword evidence="2" id="KW-1133">Transmembrane helix</keyword>
<feature type="region of interest" description="Disordered" evidence="1">
    <location>
        <begin position="1"/>
        <end position="33"/>
    </location>
</feature>
<gene>
    <name evidence="3" type="ORF">F5X71_05660</name>
</gene>
<reference evidence="3 4" key="1">
    <citation type="journal article" date="2019" name="ACS Chem. Biol.">
        <title>Identification and Mobilization of a Cryptic Antibiotic Biosynthesis Gene Locus from a Human-Pathogenic Nocardia Isolate.</title>
        <authorList>
            <person name="Herisse M."/>
            <person name="Ishida K."/>
            <person name="Porter J.L."/>
            <person name="Howden B."/>
            <person name="Hertweck C."/>
            <person name="Stinear T.P."/>
            <person name="Pidot S.J."/>
        </authorList>
    </citation>
    <scope>NUCLEOTIDE SEQUENCE [LARGE SCALE GENOMIC DNA]</scope>
    <source>
        <strain evidence="3 4">AUSMDU00024985</strain>
    </source>
</reference>
<keyword evidence="2" id="KW-0472">Membrane</keyword>
<name>A0A6G9XLR6_NOCBR</name>
<proteinExistence type="predicted"/>
<feature type="compositionally biased region" description="Low complexity" evidence="1">
    <location>
        <begin position="14"/>
        <end position="27"/>
    </location>
</feature>
<protein>
    <recommendedName>
        <fullName evidence="5">DUF3099 domain-containing protein</fullName>
    </recommendedName>
</protein>
<organism evidence="3 4">
    <name type="scientific">Nocardia brasiliensis</name>
    <dbReference type="NCBI Taxonomy" id="37326"/>
    <lineage>
        <taxon>Bacteria</taxon>
        <taxon>Bacillati</taxon>
        <taxon>Actinomycetota</taxon>
        <taxon>Actinomycetes</taxon>
        <taxon>Mycobacteriales</taxon>
        <taxon>Nocardiaceae</taxon>
        <taxon>Nocardia</taxon>
    </lineage>
</organism>
<dbReference type="Proteomes" id="UP000501705">
    <property type="component" value="Chromosome"/>
</dbReference>